<dbReference type="PANTHER" id="PTHR42912:SF80">
    <property type="entry name" value="METHYLTRANSFERASE DOMAIN-CONTAINING PROTEIN"/>
    <property type="match status" value="1"/>
</dbReference>
<evidence type="ECO:0000259" key="1">
    <source>
        <dbReference type="Pfam" id="PF08241"/>
    </source>
</evidence>
<sequence length="258" mass="28140">MLSFGRETTRLLEIAYQGADFSARRRVAFDALAPGPGEVIVDIGCGNGWLSADLARAVGARGRLIGIDPSREMRAAAAERCADCGWARIDEGTAGQLPLDAQSIDKAVSVQVFEYLDDIPAALHEAHRVLKPGGRLVIGDIHFDSWIWFSDDPARMRRMMSVWDDHLAEPAVPALLPAMLKEAGFSLLQIVPMTICDHQLRPDGLAMMLSRLMPRYAVANGLIPTAEAEAWGAEQTALAAAGRFFFSVTHFVLSAQRR</sequence>
<accession>A0ABW5U1P0</accession>
<gene>
    <name evidence="2" type="ORF">ACFSUD_05340</name>
</gene>
<feature type="domain" description="Methyltransferase type 11" evidence="1">
    <location>
        <begin position="41"/>
        <end position="138"/>
    </location>
</feature>
<dbReference type="GO" id="GO:0008168">
    <property type="term" value="F:methyltransferase activity"/>
    <property type="evidence" value="ECO:0007669"/>
    <property type="project" value="UniProtKB-KW"/>
</dbReference>
<evidence type="ECO:0000313" key="3">
    <source>
        <dbReference type="Proteomes" id="UP001597474"/>
    </source>
</evidence>
<dbReference type="EMBL" id="JBHUMP010000003">
    <property type="protein sequence ID" value="MFD2738981.1"/>
    <property type="molecule type" value="Genomic_DNA"/>
</dbReference>
<dbReference type="Proteomes" id="UP001597474">
    <property type="component" value="Unassembled WGS sequence"/>
</dbReference>
<dbReference type="SUPFAM" id="SSF53335">
    <property type="entry name" value="S-adenosyl-L-methionine-dependent methyltransferases"/>
    <property type="match status" value="1"/>
</dbReference>
<dbReference type="InterPro" id="IPR050508">
    <property type="entry name" value="Methyltransf_Superfamily"/>
</dbReference>
<dbReference type="Gene3D" id="3.40.50.150">
    <property type="entry name" value="Vaccinia Virus protein VP39"/>
    <property type="match status" value="1"/>
</dbReference>
<dbReference type="RefSeq" id="WP_386372181.1">
    <property type="nucleotide sequence ID" value="NZ_JBHUMP010000003.1"/>
</dbReference>
<protein>
    <submittedName>
        <fullName evidence="2">Methyltransferase domain-containing protein</fullName>
    </submittedName>
</protein>
<organism evidence="2 3">
    <name type="scientific">Sulfitobacter aestuarii</name>
    <dbReference type="NCBI Taxonomy" id="2161676"/>
    <lineage>
        <taxon>Bacteria</taxon>
        <taxon>Pseudomonadati</taxon>
        <taxon>Pseudomonadota</taxon>
        <taxon>Alphaproteobacteria</taxon>
        <taxon>Rhodobacterales</taxon>
        <taxon>Roseobacteraceae</taxon>
        <taxon>Sulfitobacter</taxon>
    </lineage>
</organism>
<keyword evidence="2" id="KW-0489">Methyltransferase</keyword>
<keyword evidence="3" id="KW-1185">Reference proteome</keyword>
<proteinExistence type="predicted"/>
<dbReference type="GO" id="GO:0032259">
    <property type="term" value="P:methylation"/>
    <property type="evidence" value="ECO:0007669"/>
    <property type="project" value="UniProtKB-KW"/>
</dbReference>
<dbReference type="PANTHER" id="PTHR42912">
    <property type="entry name" value="METHYLTRANSFERASE"/>
    <property type="match status" value="1"/>
</dbReference>
<comment type="caution">
    <text evidence="2">The sequence shown here is derived from an EMBL/GenBank/DDBJ whole genome shotgun (WGS) entry which is preliminary data.</text>
</comment>
<keyword evidence="2" id="KW-0808">Transferase</keyword>
<dbReference type="InterPro" id="IPR029063">
    <property type="entry name" value="SAM-dependent_MTases_sf"/>
</dbReference>
<name>A0ABW5U1P0_9RHOB</name>
<dbReference type="InterPro" id="IPR013216">
    <property type="entry name" value="Methyltransf_11"/>
</dbReference>
<reference evidence="3" key="1">
    <citation type="journal article" date="2019" name="Int. J. Syst. Evol. Microbiol.">
        <title>The Global Catalogue of Microorganisms (GCM) 10K type strain sequencing project: providing services to taxonomists for standard genome sequencing and annotation.</title>
        <authorList>
            <consortium name="The Broad Institute Genomics Platform"/>
            <consortium name="The Broad Institute Genome Sequencing Center for Infectious Disease"/>
            <person name="Wu L."/>
            <person name="Ma J."/>
        </authorList>
    </citation>
    <scope>NUCLEOTIDE SEQUENCE [LARGE SCALE GENOMIC DNA]</scope>
    <source>
        <strain evidence="3">TISTR 2562</strain>
    </source>
</reference>
<dbReference type="Pfam" id="PF08241">
    <property type="entry name" value="Methyltransf_11"/>
    <property type="match status" value="1"/>
</dbReference>
<dbReference type="CDD" id="cd02440">
    <property type="entry name" value="AdoMet_MTases"/>
    <property type="match status" value="1"/>
</dbReference>
<evidence type="ECO:0000313" key="2">
    <source>
        <dbReference type="EMBL" id="MFD2738981.1"/>
    </source>
</evidence>